<dbReference type="Pfam" id="PF15615">
    <property type="entry name" value="TerB_C"/>
    <property type="match status" value="1"/>
</dbReference>
<dbReference type="KEGG" id="ain:Acin_1497"/>
<name>G4Q2R0_ACIIR</name>
<feature type="domain" description="TerB N-terminal" evidence="2">
    <location>
        <begin position="33"/>
        <end position="223"/>
    </location>
</feature>
<dbReference type="InParanoid" id="G4Q2R0"/>
<keyword evidence="5" id="KW-1185">Reference proteome</keyword>
<evidence type="ECO:0000313" key="5">
    <source>
        <dbReference type="Proteomes" id="UP000007093"/>
    </source>
</evidence>
<evidence type="ECO:0008006" key="6">
    <source>
        <dbReference type="Google" id="ProtNLM"/>
    </source>
</evidence>
<accession>G4Q2R0</accession>
<dbReference type="InterPro" id="IPR025266">
    <property type="entry name" value="TerB_N"/>
</dbReference>
<feature type="region of interest" description="Disordered" evidence="1">
    <location>
        <begin position="386"/>
        <end position="418"/>
    </location>
</feature>
<sequence length="525" mass="61652">MGSRTIDELRKLLHLPDVEYGRESIRRRKWQEPLPAALQKLREYQWQARNKYSPSELFVLQGKAAENYSDETVHTGPCLHYYPSYSALSDSELRGYFGWRTRVRRGQVEPSNLTFYILYANELINLIGVKSPEEGYERLLKLRDDYGPKEPTLIMRLNEWLFHFMVYYGVTPEKLPPVVQSLMALGKDLTYLETEDLVLHHHETVEVLSRHSNYNLKKSLLYHKDPLHYERFIALIYQKIVAYFKDHRQMGFMDTCLASETYRWLDLFETAYFLPERRERKKLIYRFDQYAYVKTDGEIWTLWYRTADNKHRRRLGSYLRMAEVHYRKLMEEPPLQPLETPPKWLVKSVDAIVAHFQEEAARKARQEVSFDLSKLGLIRKDAAQTRDKLMTEEETREESLRELSKEERKEPALTRVAEKASEQGPQLAFLEKEKSTAQIPPPHRVPVVEKKALPYGLTEAEAAFLRALLTHASYKETLPPGMMVSLMIDRVNEKLYDEFMDTVLADDGGPMILADYVDDLKGVLL</sequence>
<dbReference type="GeneID" id="92878384"/>
<proteinExistence type="predicted"/>
<dbReference type="EMBL" id="CP003058">
    <property type="protein sequence ID" value="AEQ22716.1"/>
    <property type="molecule type" value="Genomic_DNA"/>
</dbReference>
<dbReference type="STRING" id="568816.Acin_1497"/>
<dbReference type="Pfam" id="PF13208">
    <property type="entry name" value="TerB_N"/>
    <property type="match status" value="1"/>
</dbReference>
<dbReference type="eggNOG" id="ENOG502ZCFF">
    <property type="taxonomic scope" value="Bacteria"/>
</dbReference>
<reference evidence="4 5" key="1">
    <citation type="journal article" date="2011" name="J. Bacteriol.">
        <title>Complete genome sequence of Acidaminococcus intestini RYC-MR95, a Gram-negative bacterium from the phylum Firmicutes.</title>
        <authorList>
            <person name="D'Auria G."/>
            <person name="Galan J.C."/>
            <person name="Rodriguez-Alcayna M."/>
            <person name="Moya A."/>
            <person name="Baquero F."/>
            <person name="Latorre A."/>
        </authorList>
    </citation>
    <scope>NUCLEOTIDE SEQUENCE [LARGE SCALE GENOMIC DNA]</scope>
    <source>
        <strain evidence="4 5">RyC-MR95</strain>
    </source>
</reference>
<evidence type="ECO:0000313" key="4">
    <source>
        <dbReference type="EMBL" id="AEQ22716.1"/>
    </source>
</evidence>
<evidence type="ECO:0000259" key="2">
    <source>
        <dbReference type="Pfam" id="PF13208"/>
    </source>
</evidence>
<evidence type="ECO:0000259" key="3">
    <source>
        <dbReference type="Pfam" id="PF15615"/>
    </source>
</evidence>
<dbReference type="PATRIC" id="fig|568816.4.peg.1454"/>
<organism evidence="4 5">
    <name type="scientific">Acidaminococcus intestini (strain RyC-MR95)</name>
    <dbReference type="NCBI Taxonomy" id="568816"/>
    <lineage>
        <taxon>Bacteria</taxon>
        <taxon>Bacillati</taxon>
        <taxon>Bacillota</taxon>
        <taxon>Negativicutes</taxon>
        <taxon>Acidaminococcales</taxon>
        <taxon>Acidaminococcaceae</taxon>
        <taxon>Acidaminococcus</taxon>
    </lineage>
</organism>
<feature type="domain" description="TerB-C" evidence="3">
    <location>
        <begin position="354"/>
        <end position="521"/>
    </location>
</feature>
<dbReference type="Proteomes" id="UP000007093">
    <property type="component" value="Chromosome"/>
</dbReference>
<dbReference type="InterPro" id="IPR028932">
    <property type="entry name" value="TerB-C"/>
</dbReference>
<evidence type="ECO:0000256" key="1">
    <source>
        <dbReference type="SAM" id="MobiDB-lite"/>
    </source>
</evidence>
<dbReference type="HOGENOM" id="CLU_025050_0_0_9"/>
<dbReference type="AlphaFoldDB" id="G4Q2R0"/>
<gene>
    <name evidence="4" type="ordered locus">Acin_1497</name>
</gene>
<dbReference type="RefSeq" id="WP_009015829.1">
    <property type="nucleotide sequence ID" value="NC_016077.1"/>
</dbReference>
<protein>
    <recommendedName>
        <fullName evidence="6">TerB-C domain-containing protein</fullName>
    </recommendedName>
</protein>